<dbReference type="PANTHER" id="PTHR34290:SF2">
    <property type="entry name" value="OS04G0668800 PROTEIN"/>
    <property type="match status" value="1"/>
</dbReference>
<gene>
    <name evidence="2" type="ORF">IC627_16805</name>
    <name evidence="1" type="ORF">PDPUS_2_00455</name>
</gene>
<proteinExistence type="predicted"/>
<organism evidence="2 4">
    <name type="scientific">Photobacterium damsela subsp. piscicida</name>
    <name type="common">Pasteurella piscicida</name>
    <dbReference type="NCBI Taxonomy" id="38294"/>
    <lineage>
        <taxon>Bacteria</taxon>
        <taxon>Pseudomonadati</taxon>
        <taxon>Pseudomonadota</taxon>
        <taxon>Gammaproteobacteria</taxon>
        <taxon>Vibrionales</taxon>
        <taxon>Vibrionaceae</taxon>
        <taxon>Photobacterium</taxon>
    </lineage>
</organism>
<dbReference type="Proteomes" id="UP000516656">
    <property type="component" value="Chromosome 2"/>
</dbReference>
<dbReference type="InterPro" id="IPR044691">
    <property type="entry name" value="DCC1_Trx"/>
</dbReference>
<dbReference type="EMBL" id="CP061855">
    <property type="protein sequence ID" value="QOD58504.1"/>
    <property type="molecule type" value="Genomic_DNA"/>
</dbReference>
<name>A0A1Q9GVX1_PHODP</name>
<reference evidence="3" key="2">
    <citation type="submission" date="2017-05" db="EMBL/GenBank/DDBJ databases">
        <title>Whole genome sequence of fish pathogenic bacteria, Photobacterium damselae subsp. piscicida, strain 91-197, isolated from hybrid striped bass (Morone sp.) in USA.</title>
        <authorList>
            <person name="Teru Y."/>
            <person name="Hikima J."/>
            <person name="Kono T."/>
            <person name="Sakai M."/>
            <person name="Takano T."/>
            <person name="Hawke J.P."/>
            <person name="Takeyama H."/>
            <person name="Aoki T."/>
        </authorList>
    </citation>
    <scope>NUCLEOTIDE SEQUENCE [LARGE SCALE GENOMIC DNA]</scope>
    <source>
        <strain evidence="3">91-197</strain>
    </source>
</reference>
<dbReference type="EMBL" id="AP018046">
    <property type="protein sequence ID" value="BAX55041.1"/>
    <property type="molecule type" value="Genomic_DNA"/>
</dbReference>
<protein>
    <submittedName>
        <fullName evidence="2">DUF393 domain-containing protein</fullName>
    </submittedName>
</protein>
<sequence length="129" mass="15240">MTNSIVIFYDGQCPLCQKEMDKLVRYDKSEQIHLVDIFSTEFDDYPAIDKQETADIIHVLLPNGELLTGLNALHYAWQSVGKGWLYAPTRWKVWRNLWDKLYLLFAQNRYRVSKWLTGKERCHNGACKR</sequence>
<dbReference type="GO" id="GO:0015035">
    <property type="term" value="F:protein-disulfide reductase activity"/>
    <property type="evidence" value="ECO:0007669"/>
    <property type="project" value="InterPro"/>
</dbReference>
<evidence type="ECO:0000313" key="3">
    <source>
        <dbReference type="Proteomes" id="UP000218676"/>
    </source>
</evidence>
<dbReference type="PANTHER" id="PTHR34290">
    <property type="entry name" value="SI:CH73-390P7.2"/>
    <property type="match status" value="1"/>
</dbReference>
<accession>A0A1Q9GVX1</accession>
<evidence type="ECO:0000313" key="1">
    <source>
        <dbReference type="EMBL" id="BAX55041.1"/>
    </source>
</evidence>
<dbReference type="Pfam" id="PF04134">
    <property type="entry name" value="DCC1-like"/>
    <property type="match status" value="1"/>
</dbReference>
<evidence type="ECO:0000313" key="2">
    <source>
        <dbReference type="EMBL" id="QOD58504.1"/>
    </source>
</evidence>
<reference evidence="1" key="1">
    <citation type="journal article" date="2017" name="Genome Announc.">
        <title>Whole-Genome Sequence of Photobacterium damselae subsp. piscicida Strain 91-197, Isolated from Hybrid Striped Bass (Morone sp.) in the United States.</title>
        <authorList>
            <person name="Teru Y."/>
            <person name="Hikima J."/>
            <person name="Kono T."/>
            <person name="Sakai M."/>
            <person name="Takano T."/>
            <person name="Hawke J.P."/>
            <person name="Takeyama H."/>
            <person name="Aoki T."/>
        </authorList>
    </citation>
    <scope>NUCLEOTIDE SEQUENCE</scope>
    <source>
        <strain evidence="1">91-197</strain>
    </source>
</reference>
<reference evidence="2 4" key="3">
    <citation type="submission" date="2020-09" db="EMBL/GenBank/DDBJ databases">
        <title>Complete, closed and curated genome sequences of Photobacterium damselae subsp. piscicida isolates from Australia indicate localised evolution and additional plasmid-borne pathogenicity mechanisms.</title>
        <authorList>
            <person name="Baseggio L."/>
            <person name="Silayeva O."/>
            <person name="Buller N."/>
            <person name="Landos M."/>
            <person name="Engelstaedter J."/>
            <person name="Barnes A.C."/>
        </authorList>
    </citation>
    <scope>NUCLEOTIDE SEQUENCE [LARGE SCALE GENOMIC DNA]</scope>
    <source>
        <strain evidence="2 4">AS-16-0540-1</strain>
    </source>
</reference>
<dbReference type="Proteomes" id="UP000218676">
    <property type="component" value="Chromosome 2"/>
</dbReference>
<dbReference type="InterPro" id="IPR007263">
    <property type="entry name" value="DCC1-like"/>
</dbReference>
<evidence type="ECO:0000313" key="4">
    <source>
        <dbReference type="Proteomes" id="UP000516656"/>
    </source>
</evidence>
<dbReference type="AlphaFoldDB" id="A0A1Q9GVX1"/>
<dbReference type="RefSeq" id="WP_044178352.1">
    <property type="nucleotide sequence ID" value="NZ_AP018046.1"/>
</dbReference>